<keyword evidence="3" id="KW-0645">Protease</keyword>
<proteinExistence type="predicted"/>
<dbReference type="GO" id="GO:0004175">
    <property type="term" value="F:endopeptidase activity"/>
    <property type="evidence" value="ECO:0007669"/>
    <property type="project" value="UniProtKB-ARBA"/>
</dbReference>
<dbReference type="RefSeq" id="WP_004807737.1">
    <property type="nucleotide sequence ID" value="NZ_CP116394.1"/>
</dbReference>
<dbReference type="InterPro" id="IPR003675">
    <property type="entry name" value="Rce1/LyrA-like_dom"/>
</dbReference>
<feature type="transmembrane region" description="Helical" evidence="1">
    <location>
        <begin position="133"/>
        <end position="151"/>
    </location>
</feature>
<feature type="transmembrane region" description="Helical" evidence="1">
    <location>
        <begin position="12"/>
        <end position="34"/>
    </location>
</feature>
<sequence>MRYLHWRSNLPTVGWLAATFAGAFLLREVAVVVFTLPIEAVGFPRSLLRPSTTVLELVIPLAIVSFFTLAVARKLDHGMDVLIEPSLQATRERAARRPVDPWEDEEYSNARAFSELSLTPDPVTYPPRRSIPVLIRAGAMAQFFLIAVIAIRNITVYEVTEESTAALLSGGVGVLAVAVAEELLFRGTLLMTSRDLFRREWQAVVLSLVLFAIWQFGMIPLGTDWTMAVLIAARSIVTGFGFYCVRVMTGHLWPAIIAHTLWGFFVFVL</sequence>
<name>A0AB38XPI7_9ACTO</name>
<keyword evidence="3" id="KW-0482">Metalloprotease</keyword>
<keyword evidence="3" id="KW-0378">Hydrolase</keyword>
<feature type="transmembrane region" description="Helical" evidence="1">
    <location>
        <begin position="201"/>
        <end position="219"/>
    </location>
</feature>
<feature type="transmembrane region" description="Helical" evidence="1">
    <location>
        <begin position="163"/>
        <end position="180"/>
    </location>
</feature>
<evidence type="ECO:0000313" key="4">
    <source>
        <dbReference type="Proteomes" id="UP001211044"/>
    </source>
</evidence>
<evidence type="ECO:0000259" key="2">
    <source>
        <dbReference type="Pfam" id="PF02517"/>
    </source>
</evidence>
<dbReference type="Proteomes" id="UP001211044">
    <property type="component" value="Chromosome"/>
</dbReference>
<keyword evidence="1" id="KW-0812">Transmembrane</keyword>
<feature type="transmembrane region" description="Helical" evidence="1">
    <location>
        <begin position="54"/>
        <end position="72"/>
    </location>
</feature>
<evidence type="ECO:0000313" key="3">
    <source>
        <dbReference type="EMBL" id="WCE46107.1"/>
    </source>
</evidence>
<keyword evidence="1" id="KW-0472">Membrane</keyword>
<protein>
    <submittedName>
        <fullName evidence="3">CPBP family intramembrane metalloprotease</fullName>
    </submittedName>
</protein>
<keyword evidence="1" id="KW-1133">Transmembrane helix</keyword>
<gene>
    <name evidence="3" type="ORF">PIG85_00225</name>
</gene>
<reference evidence="3" key="1">
    <citation type="submission" date="2023-01" db="EMBL/GenBank/DDBJ databases">
        <title>Comparative Genomic Analysis of the Clinically-Derived Winkia Strain NY0527 Provides Evidence into the Taxonomic Reassignment of Winkia neuii and Characterizes Their Virulence Traits.</title>
        <authorList>
            <person name="Cai X."/>
            <person name="Peng Y."/>
            <person name="Li M."/>
            <person name="Qiu Y."/>
            <person name="Wang Y."/>
            <person name="Xu L."/>
            <person name="Hou Q."/>
        </authorList>
    </citation>
    <scope>NUCLEOTIDE SEQUENCE</scope>
    <source>
        <strain evidence="3">NY0527</strain>
    </source>
</reference>
<accession>A0AB38XPI7</accession>
<dbReference type="GO" id="GO:0008237">
    <property type="term" value="F:metallopeptidase activity"/>
    <property type="evidence" value="ECO:0007669"/>
    <property type="project" value="UniProtKB-KW"/>
</dbReference>
<organism evidence="3 4">
    <name type="scientific">Winkia neuii subsp. anitrata</name>
    <dbReference type="NCBI Taxonomy" id="29318"/>
    <lineage>
        <taxon>Bacteria</taxon>
        <taxon>Bacillati</taxon>
        <taxon>Actinomycetota</taxon>
        <taxon>Actinomycetes</taxon>
        <taxon>Actinomycetales</taxon>
        <taxon>Actinomycetaceae</taxon>
        <taxon>Winkia</taxon>
    </lineage>
</organism>
<dbReference type="AlphaFoldDB" id="A0AB38XPI7"/>
<feature type="transmembrane region" description="Helical" evidence="1">
    <location>
        <begin position="252"/>
        <end position="268"/>
    </location>
</feature>
<dbReference type="Pfam" id="PF02517">
    <property type="entry name" value="Rce1-like"/>
    <property type="match status" value="1"/>
</dbReference>
<evidence type="ECO:0000256" key="1">
    <source>
        <dbReference type="SAM" id="Phobius"/>
    </source>
</evidence>
<dbReference type="GO" id="GO:0080120">
    <property type="term" value="P:CAAX-box protein maturation"/>
    <property type="evidence" value="ECO:0007669"/>
    <property type="project" value="UniProtKB-ARBA"/>
</dbReference>
<dbReference type="KEGG" id="wne:PIG85_00225"/>
<feature type="transmembrane region" description="Helical" evidence="1">
    <location>
        <begin position="225"/>
        <end position="245"/>
    </location>
</feature>
<feature type="domain" description="CAAX prenyl protease 2/Lysostaphin resistance protein A-like" evidence="2">
    <location>
        <begin position="167"/>
        <end position="264"/>
    </location>
</feature>
<dbReference type="EMBL" id="CP116394">
    <property type="protein sequence ID" value="WCE46107.1"/>
    <property type="molecule type" value="Genomic_DNA"/>
</dbReference>